<feature type="compositionally biased region" description="Basic and acidic residues" evidence="1">
    <location>
        <begin position="113"/>
        <end position="122"/>
    </location>
</feature>
<evidence type="ECO:0000313" key="3">
    <source>
        <dbReference type="EMBL" id="CDU22561.1"/>
    </source>
</evidence>
<dbReference type="GO" id="GO:0005737">
    <property type="term" value="C:cytoplasm"/>
    <property type="evidence" value="ECO:0007669"/>
    <property type="project" value="TreeGrafter"/>
</dbReference>
<evidence type="ECO:0000259" key="2">
    <source>
        <dbReference type="PROSITE" id="PS50030"/>
    </source>
</evidence>
<feature type="region of interest" description="Disordered" evidence="1">
    <location>
        <begin position="130"/>
        <end position="220"/>
    </location>
</feature>
<dbReference type="GO" id="GO:0030276">
    <property type="term" value="F:clathrin binding"/>
    <property type="evidence" value="ECO:0007669"/>
    <property type="project" value="TreeGrafter"/>
</dbReference>
<feature type="region of interest" description="Disordered" evidence="1">
    <location>
        <begin position="460"/>
        <end position="691"/>
    </location>
</feature>
<feature type="compositionally biased region" description="Low complexity" evidence="1">
    <location>
        <begin position="875"/>
        <end position="894"/>
    </location>
</feature>
<feature type="compositionally biased region" description="Basic and acidic residues" evidence="1">
    <location>
        <begin position="358"/>
        <end position="368"/>
    </location>
</feature>
<dbReference type="Gene3D" id="1.25.40.10">
    <property type="entry name" value="Tetratricopeptide repeat domain"/>
    <property type="match status" value="1"/>
</dbReference>
<feature type="compositionally biased region" description="Low complexity" evidence="1">
    <location>
        <begin position="50"/>
        <end position="73"/>
    </location>
</feature>
<feature type="domain" description="UBA" evidence="2">
    <location>
        <begin position="306"/>
        <end position="348"/>
    </location>
</feature>
<dbReference type="InterPro" id="IPR009060">
    <property type="entry name" value="UBA-like_sf"/>
</dbReference>
<dbReference type="PROSITE" id="PS50030">
    <property type="entry name" value="UBA"/>
    <property type="match status" value="1"/>
</dbReference>
<feature type="compositionally biased region" description="Low complexity" evidence="1">
    <location>
        <begin position="181"/>
        <end position="202"/>
    </location>
</feature>
<feature type="compositionally biased region" description="Low complexity" evidence="1">
    <location>
        <begin position="270"/>
        <end position="283"/>
    </location>
</feature>
<feature type="compositionally biased region" description="Basic and acidic residues" evidence="1">
    <location>
        <begin position="505"/>
        <end position="517"/>
    </location>
</feature>
<evidence type="ECO:0000256" key="1">
    <source>
        <dbReference type="SAM" id="MobiDB-lite"/>
    </source>
</evidence>
<feature type="region of interest" description="Disordered" evidence="1">
    <location>
        <begin position="861"/>
        <end position="894"/>
    </location>
</feature>
<dbReference type="Gene3D" id="1.10.287.110">
    <property type="entry name" value="DnaJ domain"/>
    <property type="match status" value="1"/>
</dbReference>
<dbReference type="SUPFAM" id="SSF46565">
    <property type="entry name" value="Chaperone J-domain"/>
    <property type="match status" value="1"/>
</dbReference>
<dbReference type="SUPFAM" id="SSF48452">
    <property type="entry name" value="TPR-like"/>
    <property type="match status" value="1"/>
</dbReference>
<feature type="region of interest" description="Disordered" evidence="1">
    <location>
        <begin position="346"/>
        <end position="437"/>
    </location>
</feature>
<dbReference type="SUPFAM" id="SSF46934">
    <property type="entry name" value="UBA-like"/>
    <property type="match status" value="1"/>
</dbReference>
<dbReference type="InterPro" id="IPR015940">
    <property type="entry name" value="UBA"/>
</dbReference>
<dbReference type="AlphaFoldDB" id="A0A127Z8T4"/>
<feature type="compositionally biased region" description="Low complexity" evidence="1">
    <location>
        <begin position="624"/>
        <end position="638"/>
    </location>
</feature>
<proteinExistence type="predicted"/>
<sequence>MDDLLDLSWQPTTTAKAQSKQSSSSSGFSTNTNSAFSSTSTGSKPNYYGSSSAFAASSPSKSSSSSPAAASKPMTAANDDAFSSLFSSSSTAKQEANLSLAERQKLARQQALKKAEDDKRLNDAVWSGIESSSFGGSRPVQAAASQPPSIPAVQPISSPASSAVSPSKSPAQDPWDFDAFSSTVPAASKASSSKPTLSSMAAANPPKAQSQNIDPFDFDSFDQPFSSFAPRVAVHANNDDQADDILGALAMPVSDAPKQSLSAVDPRIASLSGSAATSSAGSSRVPSPASGSRPAGGRFASTRSASPPPHIIGQIVEMGFPPQQARQALARTDTGVNVEAALELLVGQGGSGGDDNDERLARELRAQEQRQAQSQSAPFRDSDDDEGFDAQQHRRRREPQQRERRESNNAAAQAPRRTRPNDDALEPEAGADWQQQADQLYAQASEIGSSVFNKASAFWSSAKAQAQKALDERNRAAAERSTAPSDAGSERHRARRWGASSAASRNKEWEGKPKWMVDAELAQANGDASHDSAISKSSDEPTDVGGFKDSDNEDEASAPEPPTRAPRRPAAAPVAGNGVAAAAAAAMTSAASALWGGSKAESAIGQRDNARQQSPFQLPPNLPARSSAAAAAAATTKAPYVSPNRRGGGTPARSAAPSPIPPKAPLKRRPIPSDASHSISSANHNKEEGNEHFRRGAYGDAEASYTRGISALESSSSSESIRLVPLLSNRANVRLKNGDAPGTIADCDQLLAIVLSLFGGSQRDSNGRVAVYRASQEAALPAELAEINLRETYGKALVRRAQALEANERWKLAKADWEVLLEYEKAEGSGVKTATSNMKFAREGLHRCGKMLGENVVGPAVSSTAPVKSKPRPTASASAAGGGEKASAAFADQQQKQAAEESAKFALKDSVDAKIEAWKRGKETNLRALLSSLDTIVWPELGWKPIALHQILDQNGLKKNYTKAIARLHPDKVKKDATTEQKMIASAAFHALNEAWNASQS</sequence>
<reference evidence="3" key="1">
    <citation type="submission" date="2014-06" db="EMBL/GenBank/DDBJ databases">
        <authorList>
            <person name="Ju J."/>
            <person name="Zhang J."/>
        </authorList>
    </citation>
    <scope>NUCLEOTIDE SEQUENCE</scope>
    <source>
        <strain evidence="3">SscI8</strain>
    </source>
</reference>
<feature type="compositionally biased region" description="Basic and acidic residues" evidence="1">
    <location>
        <begin position="398"/>
        <end position="407"/>
    </location>
</feature>
<name>A0A127Z8T4_9BASI</name>
<dbReference type="Pfam" id="PF00627">
    <property type="entry name" value="UBA"/>
    <property type="match status" value="1"/>
</dbReference>
<protein>
    <submittedName>
        <fullName evidence="3">Related to SWA2-Auxilin-like protein involved in vesicular transport</fullName>
    </submittedName>
</protein>
<feature type="compositionally biased region" description="Low complexity" evidence="1">
    <location>
        <begin position="12"/>
        <end position="43"/>
    </location>
</feature>
<feature type="region of interest" description="Disordered" evidence="1">
    <location>
        <begin position="103"/>
        <end position="122"/>
    </location>
</feature>
<organism evidence="3">
    <name type="scientific">Sporisorium scitamineum</name>
    <dbReference type="NCBI Taxonomy" id="49012"/>
    <lineage>
        <taxon>Eukaryota</taxon>
        <taxon>Fungi</taxon>
        <taxon>Dikarya</taxon>
        <taxon>Basidiomycota</taxon>
        <taxon>Ustilaginomycotina</taxon>
        <taxon>Ustilaginomycetes</taxon>
        <taxon>Ustilaginales</taxon>
        <taxon>Ustilaginaceae</taxon>
        <taxon>Sporisorium</taxon>
    </lineage>
</organism>
<feature type="compositionally biased region" description="Low complexity" evidence="1">
    <location>
        <begin position="139"/>
        <end position="172"/>
    </location>
</feature>
<dbReference type="OrthoDB" id="1717591at2759"/>
<dbReference type="Gene3D" id="1.10.8.10">
    <property type="entry name" value="DNA helicase RuvA subunit, C-terminal domain"/>
    <property type="match status" value="1"/>
</dbReference>
<feature type="region of interest" description="Disordered" evidence="1">
    <location>
        <begin position="270"/>
        <end position="319"/>
    </location>
</feature>
<dbReference type="GO" id="GO:0072318">
    <property type="term" value="P:clathrin coat disassembly"/>
    <property type="evidence" value="ECO:0007669"/>
    <property type="project" value="TreeGrafter"/>
</dbReference>
<dbReference type="PANTHER" id="PTHR23172:SF19">
    <property type="entry name" value="J DOMAIN-CONTAINING PROTEIN"/>
    <property type="match status" value="1"/>
</dbReference>
<dbReference type="GO" id="GO:0031982">
    <property type="term" value="C:vesicle"/>
    <property type="evidence" value="ECO:0007669"/>
    <property type="project" value="TreeGrafter"/>
</dbReference>
<dbReference type="PANTHER" id="PTHR23172">
    <property type="entry name" value="AUXILIN/CYCLIN G-ASSOCIATED KINASE-RELATED"/>
    <property type="match status" value="1"/>
</dbReference>
<dbReference type="CDD" id="cd06257">
    <property type="entry name" value="DnaJ"/>
    <property type="match status" value="1"/>
</dbReference>
<accession>A0A127Z8T4</accession>
<dbReference type="InterPro" id="IPR011990">
    <property type="entry name" value="TPR-like_helical_dom_sf"/>
</dbReference>
<dbReference type="EMBL" id="LK056656">
    <property type="protein sequence ID" value="CDU22561.1"/>
    <property type="molecule type" value="Genomic_DNA"/>
</dbReference>
<feature type="compositionally biased region" description="Basic and acidic residues" evidence="1">
    <location>
        <begin position="469"/>
        <end position="478"/>
    </location>
</feature>
<dbReference type="GO" id="GO:0072583">
    <property type="term" value="P:clathrin-dependent endocytosis"/>
    <property type="evidence" value="ECO:0007669"/>
    <property type="project" value="TreeGrafter"/>
</dbReference>
<feature type="compositionally biased region" description="Low complexity" evidence="1">
    <location>
        <begin position="568"/>
        <end position="593"/>
    </location>
</feature>
<feature type="region of interest" description="Disordered" evidence="1">
    <location>
        <begin position="1"/>
        <end position="74"/>
    </location>
</feature>
<gene>
    <name evidence="3" type="ORF">SPSC_01191</name>
</gene>
<dbReference type="InterPro" id="IPR001623">
    <property type="entry name" value="DnaJ_domain"/>
</dbReference>
<dbReference type="SMART" id="SM00165">
    <property type="entry name" value="UBA"/>
    <property type="match status" value="1"/>
</dbReference>
<dbReference type="InterPro" id="IPR036869">
    <property type="entry name" value="J_dom_sf"/>
</dbReference>